<evidence type="ECO:0000313" key="1">
    <source>
        <dbReference type="EMBL" id="CAI5440384.1"/>
    </source>
</evidence>
<dbReference type="PANTHER" id="PTHR36981:SF1">
    <property type="entry name" value="P2X PURINORECEPTOR 7 INTRACELLULAR DOMAIN-CONTAINING PROTEIN"/>
    <property type="match status" value="1"/>
</dbReference>
<proteinExistence type="predicted"/>
<keyword evidence="4" id="KW-1185">Reference proteome</keyword>
<dbReference type="AlphaFoldDB" id="A0A9P1IQB9"/>
<dbReference type="Proteomes" id="UP001152747">
    <property type="component" value="Unassembled WGS sequence"/>
</dbReference>
<organism evidence="3 4">
    <name type="scientific">Caenorhabditis angaria</name>
    <dbReference type="NCBI Taxonomy" id="860376"/>
    <lineage>
        <taxon>Eukaryota</taxon>
        <taxon>Metazoa</taxon>
        <taxon>Ecdysozoa</taxon>
        <taxon>Nematoda</taxon>
        <taxon>Chromadorea</taxon>
        <taxon>Rhabditida</taxon>
        <taxon>Rhabditina</taxon>
        <taxon>Rhabditomorpha</taxon>
        <taxon>Rhabditoidea</taxon>
        <taxon>Rhabditidae</taxon>
        <taxon>Peloderinae</taxon>
        <taxon>Caenorhabditis</taxon>
    </lineage>
</organism>
<evidence type="ECO:0000313" key="4">
    <source>
        <dbReference type="Proteomes" id="UP001152747"/>
    </source>
</evidence>
<dbReference type="PANTHER" id="PTHR36981">
    <property type="entry name" value="ZGC:195170"/>
    <property type="match status" value="1"/>
</dbReference>
<dbReference type="EMBL" id="CANHGI010000004">
    <property type="protein sequence ID" value="CAI5447892.1"/>
    <property type="molecule type" value="Genomic_DNA"/>
</dbReference>
<name>A0A9P1IQB9_9PELO</name>
<evidence type="ECO:0000313" key="2">
    <source>
        <dbReference type="EMBL" id="CAI5447892.1"/>
    </source>
</evidence>
<dbReference type="EMBL" id="CANHGI010000004">
    <property type="protein sequence ID" value="CAI5448207.1"/>
    <property type="molecule type" value="Genomic_DNA"/>
</dbReference>
<evidence type="ECO:0000313" key="3">
    <source>
        <dbReference type="EMBL" id="CAI5448207.1"/>
    </source>
</evidence>
<dbReference type="EMBL" id="CANHGI010000001">
    <property type="protein sequence ID" value="CAI5440384.1"/>
    <property type="molecule type" value="Genomic_DNA"/>
</dbReference>
<comment type="caution">
    <text evidence="3">The sequence shown here is derived from an EMBL/GenBank/DDBJ whole genome shotgun (WGS) entry which is preliminary data.</text>
</comment>
<reference evidence="3" key="1">
    <citation type="submission" date="2022-11" db="EMBL/GenBank/DDBJ databases">
        <authorList>
            <person name="Kikuchi T."/>
        </authorList>
    </citation>
    <scope>NUCLEOTIDE SEQUENCE</scope>
    <source>
        <strain evidence="3">PS1010</strain>
    </source>
</reference>
<gene>
    <name evidence="2" type="ORF">CAMP_LOCUS10529</name>
    <name evidence="3" type="ORF">CAMP_LOCUS10844</name>
    <name evidence="1" type="ORF">CAMP_LOCUS3021</name>
</gene>
<protein>
    <submittedName>
        <fullName evidence="3">Uncharacterized protein</fullName>
    </submittedName>
</protein>
<accession>A0A9P1IQB9</accession>
<sequence length="195" mass="23080">METKLKNTRGECEFDPTLEEMEKHRRLMNEREIEDSKKCLKKLFKEYEATCLCGKCNNLDDMEYCCASIFPSNVKFQANIGKLVSEKLEEKFWKGEHNRCIVDCDNFEKYLDEETLKVFKTGYKFGLGIDDNSWKPTNYRFYSYSMFVADLNLKLKKKRLPLPACIIKRVREKWPSSSYTGFLSGFTFNYENDCD</sequence>